<name>A0A2P8DL32_9BACT</name>
<dbReference type="InterPro" id="IPR001173">
    <property type="entry name" value="Glyco_trans_2-like"/>
</dbReference>
<evidence type="ECO:0000313" key="6">
    <source>
        <dbReference type="EMBL" id="PSK97935.1"/>
    </source>
</evidence>
<feature type="transmembrane region" description="Helical" evidence="4">
    <location>
        <begin position="297"/>
        <end position="318"/>
    </location>
</feature>
<keyword evidence="2" id="KW-0328">Glycosyltransferase</keyword>
<comment type="similarity">
    <text evidence="1">Belongs to the glycosyltransferase 2 family.</text>
</comment>
<evidence type="ECO:0000313" key="7">
    <source>
        <dbReference type="Proteomes" id="UP000240708"/>
    </source>
</evidence>
<keyword evidence="4" id="KW-0472">Membrane</keyword>
<keyword evidence="4" id="KW-1133">Transmembrane helix</keyword>
<proteinExistence type="inferred from homology"/>
<evidence type="ECO:0000256" key="2">
    <source>
        <dbReference type="ARBA" id="ARBA00022676"/>
    </source>
</evidence>
<gene>
    <name evidence="6" type="ORF">CLV48_12021</name>
</gene>
<accession>A0A2P8DL32</accession>
<reference evidence="6 7" key="1">
    <citation type="submission" date="2018-03" db="EMBL/GenBank/DDBJ databases">
        <title>Genomic Encyclopedia of Archaeal and Bacterial Type Strains, Phase II (KMG-II): from individual species to whole genera.</title>
        <authorList>
            <person name="Goeker M."/>
        </authorList>
    </citation>
    <scope>NUCLEOTIDE SEQUENCE [LARGE SCALE GENOMIC DNA]</scope>
    <source>
        <strain evidence="6 7">DSM 28057</strain>
    </source>
</reference>
<dbReference type="PANTHER" id="PTHR43630:SF1">
    <property type="entry name" value="POLY-BETA-1,6-N-ACETYL-D-GLUCOSAMINE SYNTHASE"/>
    <property type="match status" value="1"/>
</dbReference>
<evidence type="ECO:0000256" key="1">
    <source>
        <dbReference type="ARBA" id="ARBA00006739"/>
    </source>
</evidence>
<dbReference type="Gene3D" id="3.90.550.10">
    <property type="entry name" value="Spore Coat Polysaccharide Biosynthesis Protein SpsA, Chain A"/>
    <property type="match status" value="1"/>
</dbReference>
<organism evidence="6 7">
    <name type="scientific">Cecembia rubra</name>
    <dbReference type="NCBI Taxonomy" id="1485585"/>
    <lineage>
        <taxon>Bacteria</taxon>
        <taxon>Pseudomonadati</taxon>
        <taxon>Bacteroidota</taxon>
        <taxon>Cytophagia</taxon>
        <taxon>Cytophagales</taxon>
        <taxon>Cyclobacteriaceae</taxon>
        <taxon>Cecembia</taxon>
    </lineage>
</organism>
<keyword evidence="7" id="KW-1185">Reference proteome</keyword>
<comment type="caution">
    <text evidence="6">The sequence shown here is derived from an EMBL/GenBank/DDBJ whole genome shotgun (WGS) entry which is preliminary data.</text>
</comment>
<dbReference type="SUPFAM" id="SSF53448">
    <property type="entry name" value="Nucleotide-diphospho-sugar transferases"/>
    <property type="match status" value="1"/>
</dbReference>
<protein>
    <submittedName>
        <fullName evidence="6">Cellulose synthase/poly-beta-1,6-N-acetylglucosamine synthase-like glycosyltransferase</fullName>
    </submittedName>
</protein>
<dbReference type="EMBL" id="PYGF01000020">
    <property type="protein sequence ID" value="PSK97935.1"/>
    <property type="molecule type" value="Genomic_DNA"/>
</dbReference>
<sequence>MVTLYLLFPILYAGMLKYLKYVWLQSSHPDTELLSVKSVTLLVPFRNEAKNLDAIFHSILHLDHRPFQVIFIDDHSTDDGRAILEEIERKNHDLDLQILILPSKGEGKKAAIETGINQASGELIFTTDADCILPKGWIEGYLQVFSSEQIQFVAGPVISMEKQSFLQRFQQIEWASILTVTQMGFFIKKPIMCSAANMAYRKSAFISVNGYQENLHHLSGDDEFLLKKFVQRFGEDSCVYNQNNRVLTQAEKNWEMLLRQRTRWASKWRLHKGDITHLGISLIPFLIQLLFLSSLGFLLQGGLGLVLFLYIWAIKIAFERETLGTVLKHFHISHPFPVYLYSSLLHPIYVVAVGFKAMFGKFEWKGRKSS</sequence>
<evidence type="ECO:0000259" key="5">
    <source>
        <dbReference type="Pfam" id="PF00535"/>
    </source>
</evidence>
<dbReference type="Pfam" id="PF00535">
    <property type="entry name" value="Glycos_transf_2"/>
    <property type="match status" value="1"/>
</dbReference>
<dbReference type="Proteomes" id="UP000240708">
    <property type="component" value="Unassembled WGS sequence"/>
</dbReference>
<dbReference type="PANTHER" id="PTHR43630">
    <property type="entry name" value="POLY-BETA-1,6-N-ACETYL-D-GLUCOSAMINE SYNTHASE"/>
    <property type="match status" value="1"/>
</dbReference>
<evidence type="ECO:0000256" key="4">
    <source>
        <dbReference type="SAM" id="Phobius"/>
    </source>
</evidence>
<keyword evidence="3 6" id="KW-0808">Transferase</keyword>
<feature type="transmembrane region" description="Helical" evidence="4">
    <location>
        <begin position="338"/>
        <end position="359"/>
    </location>
</feature>
<feature type="domain" description="Glycosyltransferase 2-like" evidence="5">
    <location>
        <begin position="41"/>
        <end position="205"/>
    </location>
</feature>
<dbReference type="OrthoDB" id="9805625at2"/>
<dbReference type="GO" id="GO:0016757">
    <property type="term" value="F:glycosyltransferase activity"/>
    <property type="evidence" value="ECO:0007669"/>
    <property type="project" value="UniProtKB-KW"/>
</dbReference>
<dbReference type="AlphaFoldDB" id="A0A2P8DL32"/>
<keyword evidence="4" id="KW-0812">Transmembrane</keyword>
<dbReference type="InterPro" id="IPR029044">
    <property type="entry name" value="Nucleotide-diphossugar_trans"/>
</dbReference>
<evidence type="ECO:0000256" key="3">
    <source>
        <dbReference type="ARBA" id="ARBA00022679"/>
    </source>
</evidence>
<dbReference type="RefSeq" id="WP_106569076.1">
    <property type="nucleotide sequence ID" value="NZ_PYGF01000020.1"/>
</dbReference>